<sequence>MTTVTGIPPHIEVACQLKDLRKDMLDLIKATGKNKKDRKAAEKEFREQVTNAVRGSIEQENVNNGNVSGSCMISILDNHKTQTKNELKKMLTDFKTTYLAMTQGQPQAPPIPPIQGATTTNCSLSSDTKMFQYINKWWFVPEIFQFQKPPNLSLLGSG</sequence>
<gene>
    <name evidence="1" type="ORF">CYCCA115_LOCUS9823</name>
</gene>
<comment type="caution">
    <text evidence="1">The sequence shown here is derived from an EMBL/GenBank/DDBJ whole genome shotgun (WGS) entry which is preliminary data.</text>
</comment>
<proteinExistence type="predicted"/>
<dbReference type="AlphaFoldDB" id="A0AAD2CTN7"/>
<name>A0AAD2CTN7_9STRA</name>
<evidence type="ECO:0000313" key="1">
    <source>
        <dbReference type="EMBL" id="CAJ1945678.1"/>
    </source>
</evidence>
<protein>
    <submittedName>
        <fullName evidence="1">Uncharacterized protein</fullName>
    </submittedName>
</protein>
<keyword evidence="2" id="KW-1185">Reference proteome</keyword>
<organism evidence="1 2">
    <name type="scientific">Cylindrotheca closterium</name>
    <dbReference type="NCBI Taxonomy" id="2856"/>
    <lineage>
        <taxon>Eukaryota</taxon>
        <taxon>Sar</taxon>
        <taxon>Stramenopiles</taxon>
        <taxon>Ochrophyta</taxon>
        <taxon>Bacillariophyta</taxon>
        <taxon>Bacillariophyceae</taxon>
        <taxon>Bacillariophycidae</taxon>
        <taxon>Bacillariales</taxon>
        <taxon>Bacillariaceae</taxon>
        <taxon>Cylindrotheca</taxon>
    </lineage>
</organism>
<dbReference type="EMBL" id="CAKOGP040001446">
    <property type="protein sequence ID" value="CAJ1945678.1"/>
    <property type="molecule type" value="Genomic_DNA"/>
</dbReference>
<evidence type="ECO:0000313" key="2">
    <source>
        <dbReference type="Proteomes" id="UP001295423"/>
    </source>
</evidence>
<accession>A0AAD2CTN7</accession>
<dbReference type="Proteomes" id="UP001295423">
    <property type="component" value="Unassembled WGS sequence"/>
</dbReference>
<reference evidence="1" key="1">
    <citation type="submission" date="2023-08" db="EMBL/GenBank/DDBJ databases">
        <authorList>
            <person name="Audoor S."/>
            <person name="Bilcke G."/>
        </authorList>
    </citation>
    <scope>NUCLEOTIDE SEQUENCE</scope>
</reference>